<organism evidence="3 4">
    <name type="scientific">Colletotrichum plurivorum</name>
    <dbReference type="NCBI Taxonomy" id="2175906"/>
    <lineage>
        <taxon>Eukaryota</taxon>
        <taxon>Fungi</taxon>
        <taxon>Dikarya</taxon>
        <taxon>Ascomycota</taxon>
        <taxon>Pezizomycotina</taxon>
        <taxon>Sordariomycetes</taxon>
        <taxon>Hypocreomycetidae</taxon>
        <taxon>Glomerellales</taxon>
        <taxon>Glomerellaceae</taxon>
        <taxon>Colletotrichum</taxon>
        <taxon>Colletotrichum orchidearum species complex</taxon>
    </lineage>
</organism>
<keyword evidence="4" id="KW-1185">Reference proteome</keyword>
<evidence type="ECO:0000313" key="4">
    <source>
        <dbReference type="Proteomes" id="UP000654918"/>
    </source>
</evidence>
<feature type="domain" description="DUF7136" evidence="2">
    <location>
        <begin position="27"/>
        <end position="250"/>
    </location>
</feature>
<sequence>MRLAGFRRLLAAAALLAIRPATAQLPPNTHEFDLVFPRAGGVYATQFENNTASLPIVLAIQNPDSAYRYGFSFWWDVYRQPHRADFDNHFPRFRIGASLGNDTTFPDNLPFLATATTEMMDAGSYTFHWRLRTGAWCEYLPNSTVFNSAEYAASHDLANGSFSFAVEKGAPAATFTGTCPTPLAVAGYLSTTAYRGLDYSDYGRREDTATETLTCGVMANATVAPQPCSATVDAAQETSISSAMQWGTFATGSARETGAPSSGRVNSVGAWPVVVLATAVMWGMM</sequence>
<accession>A0A8H6MXB4</accession>
<comment type="caution">
    <text evidence="3">The sequence shown here is derived from an EMBL/GenBank/DDBJ whole genome shotgun (WGS) entry which is preliminary data.</text>
</comment>
<name>A0A8H6MXB4_9PEZI</name>
<reference evidence="3" key="1">
    <citation type="journal article" date="2020" name="Phytopathology">
        <title>Genome Sequence Resources of Colletotrichum truncatum, C. plurivorum, C. musicola, and C. sojae: Four Species Pathogenic to Soybean (Glycine max).</title>
        <authorList>
            <person name="Rogerio F."/>
            <person name="Boufleur T.R."/>
            <person name="Ciampi-Guillardi M."/>
            <person name="Sukno S.A."/>
            <person name="Thon M.R."/>
            <person name="Massola Junior N.S."/>
            <person name="Baroncelli R."/>
        </authorList>
    </citation>
    <scope>NUCLEOTIDE SEQUENCE</scope>
    <source>
        <strain evidence="3">LFN00145</strain>
    </source>
</reference>
<gene>
    <name evidence="3" type="ORF">CPLU01_15071</name>
</gene>
<dbReference type="EMBL" id="WIGO01000458">
    <property type="protein sequence ID" value="KAF6811666.1"/>
    <property type="molecule type" value="Genomic_DNA"/>
</dbReference>
<dbReference type="AlphaFoldDB" id="A0A8H6MXB4"/>
<feature type="signal peptide" evidence="1">
    <location>
        <begin position="1"/>
        <end position="23"/>
    </location>
</feature>
<dbReference type="Pfam" id="PF23584">
    <property type="entry name" value="DUF7136"/>
    <property type="match status" value="1"/>
</dbReference>
<keyword evidence="1" id="KW-0732">Signal</keyword>
<protein>
    <recommendedName>
        <fullName evidence="2">DUF7136 domain-containing protein</fullName>
    </recommendedName>
</protein>
<proteinExistence type="predicted"/>
<evidence type="ECO:0000256" key="1">
    <source>
        <dbReference type="SAM" id="SignalP"/>
    </source>
</evidence>
<feature type="chain" id="PRO_5034347370" description="DUF7136 domain-containing protein" evidence="1">
    <location>
        <begin position="24"/>
        <end position="285"/>
    </location>
</feature>
<dbReference type="Proteomes" id="UP000654918">
    <property type="component" value="Unassembled WGS sequence"/>
</dbReference>
<dbReference type="InterPro" id="IPR055560">
    <property type="entry name" value="DUF7136"/>
</dbReference>
<evidence type="ECO:0000259" key="2">
    <source>
        <dbReference type="Pfam" id="PF23584"/>
    </source>
</evidence>
<evidence type="ECO:0000313" key="3">
    <source>
        <dbReference type="EMBL" id="KAF6811666.1"/>
    </source>
</evidence>